<organism evidence="3 4">
    <name type="scientific">Hafnia paralvei</name>
    <dbReference type="NCBI Taxonomy" id="546367"/>
    <lineage>
        <taxon>Bacteria</taxon>
        <taxon>Pseudomonadati</taxon>
        <taxon>Pseudomonadota</taxon>
        <taxon>Gammaproteobacteria</taxon>
        <taxon>Enterobacterales</taxon>
        <taxon>Hafniaceae</taxon>
        <taxon>Hafnia</taxon>
    </lineage>
</organism>
<protein>
    <recommendedName>
        <fullName evidence="2">UPF0102 protein CJD50_15435</fullName>
    </recommendedName>
</protein>
<sequence length="137" mass="15493">MASVPLRNHRSDAIVGKPKSNRRQIGAQYELLARQYLERAGLRFYAANVTLRGGELDLIMCDGDIWVFVEVRYRKSSLYGDAAASVSYTKQRRLLRSAAIWLAERDGSFETTDCRFDVLAITGSQLQWLPNAFTATE</sequence>
<keyword evidence="4" id="KW-1185">Reference proteome</keyword>
<reference evidence="3 4" key="1">
    <citation type="submission" date="2017-08" db="EMBL/GenBank/DDBJ databases">
        <title>Draft Genome Sequence of Hafnia alvei CITHA-6 Isolated from Raw Bovine Milk.</title>
        <authorList>
            <person name="Culligan E.P."/>
            <person name="Mcsweeney A."/>
            <person name="O'Doherty C."/>
            <person name="Gleeson E."/>
            <person name="O'Riordan D."/>
            <person name="Sleator R.D."/>
        </authorList>
    </citation>
    <scope>NUCLEOTIDE SEQUENCE [LARGE SCALE GENOMIC DNA]</scope>
    <source>
        <strain evidence="3 4">CITHA-6</strain>
    </source>
</reference>
<dbReference type="RefSeq" id="WP_048797480.1">
    <property type="nucleotide sequence ID" value="NZ_CATYOV010000021.1"/>
</dbReference>
<dbReference type="PANTHER" id="PTHR34039">
    <property type="entry name" value="UPF0102 PROTEIN YRAN"/>
    <property type="match status" value="1"/>
</dbReference>
<dbReference type="InterPro" id="IPR011335">
    <property type="entry name" value="Restrct_endonuc-II-like"/>
</dbReference>
<dbReference type="InterPro" id="IPR011856">
    <property type="entry name" value="tRNA_endonuc-like_dom_sf"/>
</dbReference>
<comment type="caution">
    <text evidence="3">The sequence shown here is derived from an EMBL/GenBank/DDBJ whole genome shotgun (WGS) entry which is preliminary data.</text>
</comment>
<name>A0A2A2MBI5_9GAMM</name>
<dbReference type="InterPro" id="IPR003509">
    <property type="entry name" value="UPF0102_YraN-like"/>
</dbReference>
<dbReference type="GO" id="GO:0003676">
    <property type="term" value="F:nucleic acid binding"/>
    <property type="evidence" value="ECO:0007669"/>
    <property type="project" value="InterPro"/>
</dbReference>
<dbReference type="Proteomes" id="UP000218796">
    <property type="component" value="Unassembled WGS sequence"/>
</dbReference>
<dbReference type="NCBIfam" id="TIGR00252">
    <property type="entry name" value="YraN family protein"/>
    <property type="match status" value="1"/>
</dbReference>
<evidence type="ECO:0000313" key="4">
    <source>
        <dbReference type="Proteomes" id="UP000218796"/>
    </source>
</evidence>
<dbReference type="PANTHER" id="PTHR34039:SF1">
    <property type="entry name" value="UPF0102 PROTEIN YRAN"/>
    <property type="match status" value="1"/>
</dbReference>
<gene>
    <name evidence="3" type="ORF">CJD50_15435</name>
</gene>
<dbReference type="OrthoDB" id="9794876at2"/>
<evidence type="ECO:0000256" key="1">
    <source>
        <dbReference type="ARBA" id="ARBA00006738"/>
    </source>
</evidence>
<dbReference type="SUPFAM" id="SSF52980">
    <property type="entry name" value="Restriction endonuclease-like"/>
    <property type="match status" value="1"/>
</dbReference>
<dbReference type="GeneID" id="69640086"/>
<dbReference type="Pfam" id="PF02021">
    <property type="entry name" value="UPF0102"/>
    <property type="match status" value="1"/>
</dbReference>
<accession>A0A2A2MBI5</accession>
<dbReference type="NCBIfam" id="NF009150">
    <property type="entry name" value="PRK12497.1-3"/>
    <property type="match status" value="1"/>
</dbReference>
<evidence type="ECO:0000313" key="3">
    <source>
        <dbReference type="EMBL" id="PAV95820.1"/>
    </source>
</evidence>
<dbReference type="KEGG" id="hpar:AL518_07805"/>
<dbReference type="HAMAP" id="MF_00048">
    <property type="entry name" value="UPF0102"/>
    <property type="match status" value="1"/>
</dbReference>
<dbReference type="EMBL" id="NQMS01000006">
    <property type="protein sequence ID" value="PAV95820.1"/>
    <property type="molecule type" value="Genomic_DNA"/>
</dbReference>
<dbReference type="Gene3D" id="3.40.1350.10">
    <property type="match status" value="1"/>
</dbReference>
<evidence type="ECO:0000256" key="2">
    <source>
        <dbReference type="HAMAP-Rule" id="MF_00048"/>
    </source>
</evidence>
<comment type="similarity">
    <text evidence="1 2">Belongs to the UPF0102 family.</text>
</comment>
<proteinExistence type="inferred from homology"/>
<dbReference type="AlphaFoldDB" id="A0A2A2MBI5"/>